<evidence type="ECO:0000259" key="11">
    <source>
        <dbReference type="PROSITE" id="PS51140"/>
    </source>
</evidence>
<dbReference type="InterPro" id="IPR009060">
    <property type="entry name" value="UBA-like_sf"/>
</dbReference>
<keyword evidence="6" id="KW-0391">Immunity</keyword>
<dbReference type="RefSeq" id="XP_013073936.2">
    <property type="nucleotide sequence ID" value="XM_013218482.2"/>
</dbReference>
<dbReference type="Pfam" id="PF02845">
    <property type="entry name" value="CUE"/>
    <property type="match status" value="1"/>
</dbReference>
<dbReference type="GO" id="GO:0006511">
    <property type="term" value="P:ubiquitin-dependent protein catabolic process"/>
    <property type="evidence" value="ECO:0007669"/>
    <property type="project" value="TreeGrafter"/>
</dbReference>
<reference evidence="12" key="1">
    <citation type="submission" date="2020-05" db="UniProtKB">
        <authorList>
            <consortium name="EnsemblMetazoa"/>
        </authorList>
    </citation>
    <scope>IDENTIFICATION</scope>
    <source>
        <strain evidence="12">BB02</strain>
    </source>
</reference>
<dbReference type="InterPro" id="IPR035892">
    <property type="entry name" value="C2_domain_sf"/>
</dbReference>
<dbReference type="Gene3D" id="1.10.8.10">
    <property type="entry name" value="DNA helicase RuvA subunit, C-terminal domain"/>
    <property type="match status" value="1"/>
</dbReference>
<keyword evidence="4" id="KW-0399">Innate immunity</keyword>
<proteinExistence type="inferred from homology"/>
<dbReference type="SUPFAM" id="SSF49562">
    <property type="entry name" value="C2 domain (Calcium/lipid-binding domain, CaLB)"/>
    <property type="match status" value="1"/>
</dbReference>
<evidence type="ECO:0000313" key="13">
    <source>
        <dbReference type="Proteomes" id="UP000076420"/>
    </source>
</evidence>
<dbReference type="OrthoDB" id="9942608at2759"/>
<evidence type="ECO:0000256" key="7">
    <source>
        <dbReference type="ARBA" id="ARBA00023006"/>
    </source>
</evidence>
<evidence type="ECO:0000256" key="9">
    <source>
        <dbReference type="SAM" id="MobiDB-lite"/>
    </source>
</evidence>
<evidence type="ECO:0000256" key="1">
    <source>
        <dbReference type="ARBA" id="ARBA00004496"/>
    </source>
</evidence>
<dbReference type="STRING" id="6526.A0A2C9JMY9"/>
<keyword evidence="8" id="KW-0395">Inflammatory response</keyword>
<name>A0A2C9JMY9_BIOGL</name>
<dbReference type="AlphaFoldDB" id="A0A2C9JMY9"/>
<evidence type="ECO:0000256" key="6">
    <source>
        <dbReference type="ARBA" id="ARBA00022859"/>
    </source>
</evidence>
<gene>
    <name evidence="12" type="primary">106060549</name>
</gene>
<comment type="similarity">
    <text evidence="2">Belongs to the tollip family.</text>
</comment>
<dbReference type="GO" id="GO:0045087">
    <property type="term" value="P:innate immune response"/>
    <property type="evidence" value="ECO:0007669"/>
    <property type="project" value="UniProtKB-KW"/>
</dbReference>
<evidence type="ECO:0000256" key="2">
    <source>
        <dbReference type="ARBA" id="ARBA00009278"/>
    </source>
</evidence>
<dbReference type="SMART" id="SM00239">
    <property type="entry name" value="C2"/>
    <property type="match status" value="1"/>
</dbReference>
<protein>
    <recommendedName>
        <fullName evidence="14">Toll-interacting protein</fullName>
    </recommendedName>
</protein>
<dbReference type="CDD" id="cd04016">
    <property type="entry name" value="C2_Tollip"/>
    <property type="match status" value="1"/>
</dbReference>
<dbReference type="VEuPathDB" id="VectorBase:BGLB005033"/>
<dbReference type="InterPro" id="IPR000008">
    <property type="entry name" value="C2_dom"/>
</dbReference>
<keyword evidence="3" id="KW-0963">Cytoplasm</keyword>
<dbReference type="GO" id="GO:0006914">
    <property type="term" value="P:autophagy"/>
    <property type="evidence" value="ECO:0007669"/>
    <property type="project" value="UniProtKB-KW"/>
</dbReference>
<dbReference type="PROSITE" id="PS51140">
    <property type="entry name" value="CUE"/>
    <property type="match status" value="1"/>
</dbReference>
<dbReference type="PANTHER" id="PTHR16461">
    <property type="entry name" value="TOLL-INTERACTING PROTEIN"/>
    <property type="match status" value="1"/>
</dbReference>
<dbReference type="GO" id="GO:0031624">
    <property type="term" value="F:ubiquitin conjugating enzyme binding"/>
    <property type="evidence" value="ECO:0007669"/>
    <property type="project" value="TreeGrafter"/>
</dbReference>
<organism evidence="12 13">
    <name type="scientific">Biomphalaria glabrata</name>
    <name type="common">Bloodfluke planorb</name>
    <name type="synonym">Freshwater snail</name>
    <dbReference type="NCBI Taxonomy" id="6526"/>
    <lineage>
        <taxon>Eukaryota</taxon>
        <taxon>Metazoa</taxon>
        <taxon>Spiralia</taxon>
        <taxon>Lophotrochozoa</taxon>
        <taxon>Mollusca</taxon>
        <taxon>Gastropoda</taxon>
        <taxon>Heterobranchia</taxon>
        <taxon>Euthyneura</taxon>
        <taxon>Panpulmonata</taxon>
        <taxon>Hygrophila</taxon>
        <taxon>Lymnaeoidea</taxon>
        <taxon>Planorbidae</taxon>
        <taxon>Biomphalaria</taxon>
    </lineage>
</organism>
<dbReference type="GO" id="GO:0005737">
    <property type="term" value="C:cytoplasm"/>
    <property type="evidence" value="ECO:0007669"/>
    <property type="project" value="UniProtKB-SubCell"/>
</dbReference>
<accession>A0A2C9JMY9</accession>
<dbReference type="SMART" id="SM00546">
    <property type="entry name" value="CUE"/>
    <property type="match status" value="1"/>
</dbReference>
<evidence type="ECO:0000259" key="10">
    <source>
        <dbReference type="PROSITE" id="PS50004"/>
    </source>
</evidence>
<dbReference type="VEuPathDB" id="VectorBase:BGLAX_048227"/>
<dbReference type="GO" id="GO:0043130">
    <property type="term" value="F:ubiquitin binding"/>
    <property type="evidence" value="ECO:0007669"/>
    <property type="project" value="InterPro"/>
</dbReference>
<dbReference type="KEGG" id="bgt:106060549"/>
<dbReference type="CDD" id="cd14363">
    <property type="entry name" value="CUE_TOLIP"/>
    <property type="match status" value="1"/>
</dbReference>
<dbReference type="FunFam" id="2.60.40.150:FF:000055">
    <property type="entry name" value="Toll-interacting protein-like Protein"/>
    <property type="match status" value="1"/>
</dbReference>
<dbReference type="SUPFAM" id="SSF46934">
    <property type="entry name" value="UBA-like"/>
    <property type="match status" value="1"/>
</dbReference>
<dbReference type="PANTHER" id="PTHR16461:SF5">
    <property type="entry name" value="TOLL-INTERACTING PROTEIN"/>
    <property type="match status" value="1"/>
</dbReference>
<comment type="subcellular location">
    <subcellularLocation>
        <location evidence="1">Cytoplasm</location>
    </subcellularLocation>
</comment>
<evidence type="ECO:0000256" key="3">
    <source>
        <dbReference type="ARBA" id="ARBA00022490"/>
    </source>
</evidence>
<keyword evidence="7" id="KW-0072">Autophagy</keyword>
<dbReference type="InterPro" id="IPR041799">
    <property type="entry name" value="TOLIP_CUE"/>
</dbReference>
<evidence type="ECO:0000313" key="12">
    <source>
        <dbReference type="EnsemblMetazoa" id="BGLB005033-PB"/>
    </source>
</evidence>
<dbReference type="EnsemblMetazoa" id="BGLB005033-RB">
    <property type="protein sequence ID" value="BGLB005033-PB"/>
    <property type="gene ID" value="BGLB005033"/>
</dbReference>
<sequence length="303" mass="33334">MAASNGVTSSPVNGQNSALSGSKRNQVMVGELPSDFLRTGPALTQEQEDERIARALQAQQQAGHVMSSSNFAGRLSISVVQAKLNKNYGITKMDPYCRVRIGHTVFETPTAYNGAKNPRWNKTVTAYLPLGVDSMYIEVFDERSFTMDDRIAWAHIRFPEAVMNGETVDEWFHLSGRLGDDKEGSINLVLSLSQAPIESNIISYSYTTPVPMMMPVYYPTPAPVMPGMTPVPGMAPMPVMAPMPGQMPAYPPQPLGPLYTEEDFKQVKDMFPNMEDEVIKSVMEANRGNKDATINSLLSMGTE</sequence>
<feature type="region of interest" description="Disordered" evidence="9">
    <location>
        <begin position="1"/>
        <end position="25"/>
    </location>
</feature>
<dbReference type="Gene3D" id="2.60.40.150">
    <property type="entry name" value="C2 domain"/>
    <property type="match status" value="1"/>
</dbReference>
<evidence type="ECO:0000256" key="5">
    <source>
        <dbReference type="ARBA" id="ARBA00022737"/>
    </source>
</evidence>
<dbReference type="Pfam" id="PF00168">
    <property type="entry name" value="C2"/>
    <property type="match status" value="1"/>
</dbReference>
<dbReference type="PROSITE" id="PS50004">
    <property type="entry name" value="C2"/>
    <property type="match status" value="1"/>
</dbReference>
<dbReference type="InterPro" id="IPR037301">
    <property type="entry name" value="Tollip_C2"/>
</dbReference>
<evidence type="ECO:0000256" key="8">
    <source>
        <dbReference type="ARBA" id="ARBA00023198"/>
    </source>
</evidence>
<feature type="domain" description="C2" evidence="10">
    <location>
        <begin position="56"/>
        <end position="172"/>
    </location>
</feature>
<dbReference type="Proteomes" id="UP000076420">
    <property type="component" value="Unassembled WGS sequence"/>
</dbReference>
<dbReference type="FunFam" id="1.10.8.10:FF:000036">
    <property type="entry name" value="Toll-interacting protein-like Protein"/>
    <property type="match status" value="1"/>
</dbReference>
<evidence type="ECO:0000256" key="4">
    <source>
        <dbReference type="ARBA" id="ARBA00022588"/>
    </source>
</evidence>
<evidence type="ECO:0008006" key="14">
    <source>
        <dbReference type="Google" id="ProtNLM"/>
    </source>
</evidence>
<keyword evidence="5" id="KW-0677">Repeat</keyword>
<feature type="domain" description="CUE" evidence="11">
    <location>
        <begin position="259"/>
        <end position="302"/>
    </location>
</feature>
<dbReference type="InterPro" id="IPR003892">
    <property type="entry name" value="CUE"/>
</dbReference>